<reference evidence="1 2" key="1">
    <citation type="submission" date="2024-06" db="EMBL/GenBank/DDBJ databases">
        <title>The Natural Products Discovery Center: Release of the First 8490 Sequenced Strains for Exploring Actinobacteria Biosynthetic Diversity.</title>
        <authorList>
            <person name="Kalkreuter E."/>
            <person name="Kautsar S.A."/>
            <person name="Yang D."/>
            <person name="Bader C.D."/>
            <person name="Teijaro C.N."/>
            <person name="Fluegel L."/>
            <person name="Davis C.M."/>
            <person name="Simpson J.R."/>
            <person name="Lauterbach L."/>
            <person name="Steele A.D."/>
            <person name="Gui C."/>
            <person name="Meng S."/>
            <person name="Li G."/>
            <person name="Viehrig K."/>
            <person name="Ye F."/>
            <person name="Su P."/>
            <person name="Kiefer A.F."/>
            <person name="Nichols A."/>
            <person name="Cepeda A.J."/>
            <person name="Yan W."/>
            <person name="Fan B."/>
            <person name="Jiang Y."/>
            <person name="Adhikari A."/>
            <person name="Zheng C.-J."/>
            <person name="Schuster L."/>
            <person name="Cowan T.M."/>
            <person name="Smanski M.J."/>
            <person name="Chevrette M.G."/>
            <person name="De Carvalho L.P.S."/>
            <person name="Shen B."/>
        </authorList>
    </citation>
    <scope>NUCLEOTIDE SEQUENCE [LARGE SCALE GENOMIC DNA]</scope>
    <source>
        <strain evidence="1 2">NPDC046838</strain>
    </source>
</reference>
<dbReference type="RefSeq" id="WP_359358798.1">
    <property type="nucleotide sequence ID" value="NZ_JBEYXV010000037.1"/>
</dbReference>
<keyword evidence="2" id="KW-1185">Reference proteome</keyword>
<sequence length="49" mass="5156">MDLPMPAAPPAPPRRLVAAGFIRRTTGRVLTLDATGTRVTGTIRKAGAR</sequence>
<dbReference type="Proteomes" id="UP001551176">
    <property type="component" value="Unassembled WGS sequence"/>
</dbReference>
<protein>
    <submittedName>
        <fullName evidence="1">Uncharacterized protein</fullName>
    </submittedName>
</protein>
<evidence type="ECO:0000313" key="1">
    <source>
        <dbReference type="EMBL" id="MEU6826966.1"/>
    </source>
</evidence>
<comment type="caution">
    <text evidence="1">The sequence shown here is derived from an EMBL/GenBank/DDBJ whole genome shotgun (WGS) entry which is preliminary data.</text>
</comment>
<accession>A0ABV3C126</accession>
<dbReference type="EMBL" id="JBEYXV010000037">
    <property type="protein sequence ID" value="MEU6826966.1"/>
    <property type="molecule type" value="Genomic_DNA"/>
</dbReference>
<organism evidence="1 2">
    <name type="scientific">Streptomyces atriruber</name>
    <dbReference type="NCBI Taxonomy" id="545121"/>
    <lineage>
        <taxon>Bacteria</taxon>
        <taxon>Bacillati</taxon>
        <taxon>Actinomycetota</taxon>
        <taxon>Actinomycetes</taxon>
        <taxon>Kitasatosporales</taxon>
        <taxon>Streptomycetaceae</taxon>
        <taxon>Streptomyces</taxon>
    </lineage>
</organism>
<evidence type="ECO:0000313" key="2">
    <source>
        <dbReference type="Proteomes" id="UP001551176"/>
    </source>
</evidence>
<gene>
    <name evidence="1" type="ORF">ABZ921_40705</name>
</gene>
<name>A0ABV3C126_9ACTN</name>
<proteinExistence type="predicted"/>